<dbReference type="Proteomes" id="UP000828941">
    <property type="component" value="Chromosome 7"/>
</dbReference>
<sequence length="452" mass="50423">MKKTPPFPPLPTSSCYSSSSSSSSSSSTTSSVVENLHQPIQTGPKHVRRNLNPEKSVNNGAQDNDSSSGTRSSIYRGVTRHRWTGRYEAHLWDRTCWNKISTKKGKQGNFLGAYDNEEVAARTYDLAALKYWGLDTNLNFPKETYTKELEEMEKVSKEEYLAYLRRQSNGFARGASKYRGVARHHHNGRWEARIGRVYGSKYVYLGTFSTQEEAAAAYDIAAIQYKGVNAVTNFDISNYIDILMEKNLEPPLGKQAQKTKKFSRTKKRKMDQNQTQEIQTVSITRNSINHTEKTETQNAQTVPYISSSESEVEKPELEFQFQSPETESTQIPLSLESSSMFVMEQELEWSFPDSEFSQIQVPELPLARTDSFLSLLDDAGFEEDIDFLFQGEENGFGLDAILKNSSFGETSGAAASMVDNGQEKSSCVSSSSAAAAASSPSSTTSISCNYPM</sequence>
<reference evidence="1 2" key="1">
    <citation type="journal article" date="2022" name="DNA Res.">
        <title>Chromosomal-level genome assembly of the orchid tree Bauhinia variegata (Leguminosae; Cercidoideae) supports the allotetraploid origin hypothesis of Bauhinia.</title>
        <authorList>
            <person name="Zhong Y."/>
            <person name="Chen Y."/>
            <person name="Zheng D."/>
            <person name="Pang J."/>
            <person name="Liu Y."/>
            <person name="Luo S."/>
            <person name="Meng S."/>
            <person name="Qian L."/>
            <person name="Wei D."/>
            <person name="Dai S."/>
            <person name="Zhou R."/>
        </authorList>
    </citation>
    <scope>NUCLEOTIDE SEQUENCE [LARGE SCALE GENOMIC DNA]</scope>
    <source>
        <strain evidence="1">BV-YZ2020</strain>
    </source>
</reference>
<comment type="caution">
    <text evidence="1">The sequence shown here is derived from an EMBL/GenBank/DDBJ whole genome shotgun (WGS) entry which is preliminary data.</text>
</comment>
<evidence type="ECO:0000313" key="1">
    <source>
        <dbReference type="EMBL" id="KAI4332853.1"/>
    </source>
</evidence>
<name>A0ACB9NA12_BAUVA</name>
<keyword evidence="2" id="KW-1185">Reference proteome</keyword>
<gene>
    <name evidence="1" type="ORF">L6164_017731</name>
</gene>
<evidence type="ECO:0000313" key="2">
    <source>
        <dbReference type="Proteomes" id="UP000828941"/>
    </source>
</evidence>
<protein>
    <submittedName>
        <fullName evidence="1">Uncharacterized protein</fullName>
    </submittedName>
</protein>
<accession>A0ACB9NA12</accession>
<dbReference type="EMBL" id="CM039432">
    <property type="protein sequence ID" value="KAI4332853.1"/>
    <property type="molecule type" value="Genomic_DNA"/>
</dbReference>
<organism evidence="1 2">
    <name type="scientific">Bauhinia variegata</name>
    <name type="common">Purple orchid tree</name>
    <name type="synonym">Phanera variegata</name>
    <dbReference type="NCBI Taxonomy" id="167791"/>
    <lineage>
        <taxon>Eukaryota</taxon>
        <taxon>Viridiplantae</taxon>
        <taxon>Streptophyta</taxon>
        <taxon>Embryophyta</taxon>
        <taxon>Tracheophyta</taxon>
        <taxon>Spermatophyta</taxon>
        <taxon>Magnoliopsida</taxon>
        <taxon>eudicotyledons</taxon>
        <taxon>Gunneridae</taxon>
        <taxon>Pentapetalae</taxon>
        <taxon>rosids</taxon>
        <taxon>fabids</taxon>
        <taxon>Fabales</taxon>
        <taxon>Fabaceae</taxon>
        <taxon>Cercidoideae</taxon>
        <taxon>Cercideae</taxon>
        <taxon>Bauhiniinae</taxon>
        <taxon>Bauhinia</taxon>
    </lineage>
</organism>
<proteinExistence type="predicted"/>